<dbReference type="AlphaFoldDB" id="A0A0D2MN09"/>
<dbReference type="KEGG" id="mng:MNEG_3840"/>
<keyword evidence="3" id="KW-1185">Reference proteome</keyword>
<organism evidence="2 3">
    <name type="scientific">Monoraphidium neglectum</name>
    <dbReference type="NCBI Taxonomy" id="145388"/>
    <lineage>
        <taxon>Eukaryota</taxon>
        <taxon>Viridiplantae</taxon>
        <taxon>Chlorophyta</taxon>
        <taxon>core chlorophytes</taxon>
        <taxon>Chlorophyceae</taxon>
        <taxon>CS clade</taxon>
        <taxon>Sphaeropleales</taxon>
        <taxon>Selenastraceae</taxon>
        <taxon>Monoraphidium</taxon>
    </lineage>
</organism>
<dbReference type="GeneID" id="25736718"/>
<dbReference type="Proteomes" id="UP000054498">
    <property type="component" value="Unassembled WGS sequence"/>
</dbReference>
<proteinExistence type="predicted"/>
<gene>
    <name evidence="2" type="ORF">MNEG_3840</name>
</gene>
<sequence>MLAASDLFWAGATQLESLTVPADLPSVFECVTALTSLTLTGLVADSGAHPACYAGLGRLARLTRLVAGSLSWHGDPVGGGPALCSCLTHLWLVDAGGHGLAGGGASDVFDGLRCLKSLSMCNSRLDMSKVPGLSQLTELSLSFAPSAADGDAWRLPGSFSRLSALARLNLDLFGGASSGAAVNPSNATAAISSLSSLPALRDLSTNWTPGNRRAVPMRELNLVTQITALSLSSAALGEDLTVAEALPTALAGLRSLSVQIHGARLVAAPTDAGGTLQAGDAPRSGTGPAAAAQAAAAPTASLASLTRLEAHVDSGACALLSPRLLPSSLRALSLCADDIVGEAAAAALLAARAPPSPALRRLESLELRMLLPAGAWRVPAWLPALAGTLDSVRLPGILGQLKKRRSRVQGEVAALDALARMGVREIKVEFAVQDALEAAAGRPMPRSSWVPPPPPPAPQQSLVAPLAAADEGAAGEGAAAVGAAARAFLRDWGHLLVPVNLLQ</sequence>
<evidence type="ECO:0000313" key="3">
    <source>
        <dbReference type="Proteomes" id="UP000054498"/>
    </source>
</evidence>
<evidence type="ECO:0000313" key="2">
    <source>
        <dbReference type="EMBL" id="KIZ04115.1"/>
    </source>
</evidence>
<dbReference type="GO" id="GO:0005930">
    <property type="term" value="C:axoneme"/>
    <property type="evidence" value="ECO:0007669"/>
    <property type="project" value="UniProtKB-SubCell"/>
</dbReference>
<evidence type="ECO:0000256" key="1">
    <source>
        <dbReference type="ARBA" id="ARBA00004430"/>
    </source>
</evidence>
<accession>A0A0D2MN09</accession>
<dbReference type="SUPFAM" id="SSF52047">
    <property type="entry name" value="RNI-like"/>
    <property type="match status" value="1"/>
</dbReference>
<dbReference type="InterPro" id="IPR032675">
    <property type="entry name" value="LRR_dom_sf"/>
</dbReference>
<dbReference type="RefSeq" id="XP_013903134.1">
    <property type="nucleotide sequence ID" value="XM_014047680.1"/>
</dbReference>
<dbReference type="EMBL" id="KK100723">
    <property type="protein sequence ID" value="KIZ04115.1"/>
    <property type="molecule type" value="Genomic_DNA"/>
</dbReference>
<name>A0A0D2MN09_9CHLO</name>
<protein>
    <submittedName>
        <fullName evidence="2">Uncharacterized protein</fullName>
    </submittedName>
</protein>
<reference evidence="2 3" key="1">
    <citation type="journal article" date="2013" name="BMC Genomics">
        <title>Reconstruction of the lipid metabolism for the microalga Monoraphidium neglectum from its genome sequence reveals characteristics suitable for biofuel production.</title>
        <authorList>
            <person name="Bogen C."/>
            <person name="Al-Dilaimi A."/>
            <person name="Albersmeier A."/>
            <person name="Wichmann J."/>
            <person name="Grundmann M."/>
            <person name="Rupp O."/>
            <person name="Lauersen K.J."/>
            <person name="Blifernez-Klassen O."/>
            <person name="Kalinowski J."/>
            <person name="Goesmann A."/>
            <person name="Mussgnug J.H."/>
            <person name="Kruse O."/>
        </authorList>
    </citation>
    <scope>NUCLEOTIDE SEQUENCE [LARGE SCALE GENOMIC DNA]</scope>
    <source>
        <strain evidence="2 3">SAG 48.87</strain>
    </source>
</reference>
<comment type="subcellular location">
    <subcellularLocation>
        <location evidence="1">Cytoplasm</location>
        <location evidence="1">Cytoskeleton</location>
        <location evidence="1">Cilium axoneme</location>
    </subcellularLocation>
</comment>
<dbReference type="Gene3D" id="3.80.10.10">
    <property type="entry name" value="Ribonuclease Inhibitor"/>
    <property type="match status" value="1"/>
</dbReference>